<name>A0ABR8PTX4_9CLOT</name>
<protein>
    <submittedName>
        <fullName evidence="2">Uncharacterized protein</fullName>
    </submittedName>
</protein>
<evidence type="ECO:0000256" key="1">
    <source>
        <dbReference type="SAM" id="MobiDB-lite"/>
    </source>
</evidence>
<reference evidence="2 3" key="1">
    <citation type="submission" date="2020-08" db="EMBL/GenBank/DDBJ databases">
        <title>A Genomic Blueprint of the Chicken Gut Microbiome.</title>
        <authorList>
            <person name="Gilroy R."/>
            <person name="Ravi A."/>
            <person name="Getino M."/>
            <person name="Pursley I."/>
            <person name="Horton D.L."/>
            <person name="Alikhan N.-F."/>
            <person name="Baker D."/>
            <person name="Gharbi K."/>
            <person name="Hall N."/>
            <person name="Watson M."/>
            <person name="Adriaenssens E.M."/>
            <person name="Foster-Nyarko E."/>
            <person name="Jarju S."/>
            <person name="Secka A."/>
            <person name="Antonio M."/>
            <person name="Oren A."/>
            <person name="Chaudhuri R."/>
            <person name="La Ragione R.M."/>
            <person name="Hildebrand F."/>
            <person name="Pallen M.J."/>
        </authorList>
    </citation>
    <scope>NUCLEOTIDE SEQUENCE [LARGE SCALE GENOMIC DNA]</scope>
    <source>
        <strain evidence="2 3">Sa3CVN1</strain>
    </source>
</reference>
<feature type="compositionally biased region" description="Low complexity" evidence="1">
    <location>
        <begin position="29"/>
        <end position="43"/>
    </location>
</feature>
<organism evidence="2 3">
    <name type="scientific">Clostridium cibarium</name>
    <dbReference type="NCBI Taxonomy" id="2762247"/>
    <lineage>
        <taxon>Bacteria</taxon>
        <taxon>Bacillati</taxon>
        <taxon>Bacillota</taxon>
        <taxon>Clostridia</taxon>
        <taxon>Eubacteriales</taxon>
        <taxon>Clostridiaceae</taxon>
        <taxon>Clostridium</taxon>
    </lineage>
</organism>
<gene>
    <name evidence="2" type="ORF">H9661_09565</name>
</gene>
<sequence length="59" mass="6324">MNKKEVLGLTSLAFSIGVVFGFIISPVKNGVGNNSGNTTNNYYNKEKSSDNEEIPSVAE</sequence>
<accession>A0ABR8PTX4</accession>
<feature type="region of interest" description="Disordered" evidence="1">
    <location>
        <begin position="29"/>
        <end position="59"/>
    </location>
</feature>
<comment type="caution">
    <text evidence="2">The sequence shown here is derived from an EMBL/GenBank/DDBJ whole genome shotgun (WGS) entry which is preliminary data.</text>
</comment>
<proteinExistence type="predicted"/>
<evidence type="ECO:0000313" key="3">
    <source>
        <dbReference type="Proteomes" id="UP000627781"/>
    </source>
</evidence>
<dbReference type="RefSeq" id="WP_143315137.1">
    <property type="nucleotide sequence ID" value="NZ_JACSRA010000012.1"/>
</dbReference>
<evidence type="ECO:0000313" key="2">
    <source>
        <dbReference type="EMBL" id="MBD7911602.1"/>
    </source>
</evidence>
<keyword evidence="3" id="KW-1185">Reference proteome</keyword>
<dbReference type="Proteomes" id="UP000627781">
    <property type="component" value="Unassembled WGS sequence"/>
</dbReference>
<dbReference type="EMBL" id="JACSRA010000012">
    <property type="protein sequence ID" value="MBD7911602.1"/>
    <property type="molecule type" value="Genomic_DNA"/>
</dbReference>